<dbReference type="OrthoDB" id="9810939at2"/>
<dbReference type="Proteomes" id="UP000184074">
    <property type="component" value="Unassembled WGS sequence"/>
</dbReference>
<dbReference type="GO" id="GO:0008097">
    <property type="term" value="F:5S rRNA binding"/>
    <property type="evidence" value="ECO:0007669"/>
    <property type="project" value="TreeGrafter"/>
</dbReference>
<accession>A0A1M5SXM0</accession>
<dbReference type="NCBIfam" id="TIGR00060">
    <property type="entry name" value="L18_bact"/>
    <property type="match status" value="1"/>
</dbReference>
<dbReference type="InterPro" id="IPR005484">
    <property type="entry name" value="Ribosomal_uL18_bac/plant/anim"/>
</dbReference>
<dbReference type="EMBL" id="FQXB01000007">
    <property type="protein sequence ID" value="SHH43008.1"/>
    <property type="molecule type" value="Genomic_DNA"/>
</dbReference>
<dbReference type="InterPro" id="IPR057268">
    <property type="entry name" value="Ribosomal_L18"/>
</dbReference>
<dbReference type="GO" id="GO:0022625">
    <property type="term" value="C:cytosolic large ribosomal subunit"/>
    <property type="evidence" value="ECO:0007669"/>
    <property type="project" value="TreeGrafter"/>
</dbReference>
<organism evidence="8 9">
    <name type="scientific">Cognatiyoonia sediminum</name>
    <dbReference type="NCBI Taxonomy" id="1508389"/>
    <lineage>
        <taxon>Bacteria</taxon>
        <taxon>Pseudomonadati</taxon>
        <taxon>Pseudomonadota</taxon>
        <taxon>Alphaproteobacteria</taxon>
        <taxon>Rhodobacterales</taxon>
        <taxon>Paracoccaceae</taxon>
        <taxon>Cognatiyoonia</taxon>
    </lineage>
</organism>
<dbReference type="GO" id="GO:0006412">
    <property type="term" value="P:translation"/>
    <property type="evidence" value="ECO:0007669"/>
    <property type="project" value="UniProtKB-UniRule"/>
</dbReference>
<evidence type="ECO:0000313" key="9">
    <source>
        <dbReference type="Proteomes" id="UP000184074"/>
    </source>
</evidence>
<evidence type="ECO:0000256" key="3">
    <source>
        <dbReference type="ARBA" id="ARBA00022884"/>
    </source>
</evidence>
<dbReference type="AlphaFoldDB" id="A0A1M5SXM0"/>
<keyword evidence="9" id="KW-1185">Reference proteome</keyword>
<evidence type="ECO:0000256" key="2">
    <source>
        <dbReference type="ARBA" id="ARBA00022730"/>
    </source>
</evidence>
<comment type="similarity">
    <text evidence="1 7">Belongs to the universal ribosomal protein uL18 family.</text>
</comment>
<keyword evidence="3 7" id="KW-0694">RNA-binding</keyword>
<evidence type="ECO:0000256" key="7">
    <source>
        <dbReference type="HAMAP-Rule" id="MF_01337"/>
    </source>
</evidence>
<dbReference type="RefSeq" id="WP_072902752.1">
    <property type="nucleotide sequence ID" value="NZ_FQXB01000007.1"/>
</dbReference>
<reference evidence="8 9" key="1">
    <citation type="submission" date="2016-11" db="EMBL/GenBank/DDBJ databases">
        <authorList>
            <person name="Jaros S."/>
            <person name="Januszkiewicz K."/>
            <person name="Wedrychowicz H."/>
        </authorList>
    </citation>
    <scope>NUCLEOTIDE SEQUENCE [LARGE SCALE GENOMIC DNA]</scope>
    <source>
        <strain evidence="8 9">DSM 28715</strain>
    </source>
</reference>
<evidence type="ECO:0000256" key="4">
    <source>
        <dbReference type="ARBA" id="ARBA00022980"/>
    </source>
</evidence>
<comment type="function">
    <text evidence="7">This is one of the proteins that bind and probably mediate the attachment of the 5S RNA into the large ribosomal subunit, where it forms part of the central protuberance.</text>
</comment>
<evidence type="ECO:0000256" key="1">
    <source>
        <dbReference type="ARBA" id="ARBA00007116"/>
    </source>
</evidence>
<dbReference type="HAMAP" id="MF_01337_B">
    <property type="entry name" value="Ribosomal_uL18_B"/>
    <property type="match status" value="1"/>
</dbReference>
<evidence type="ECO:0000256" key="6">
    <source>
        <dbReference type="ARBA" id="ARBA00035197"/>
    </source>
</evidence>
<dbReference type="Pfam" id="PF00861">
    <property type="entry name" value="Ribosomal_L18p"/>
    <property type="match status" value="1"/>
</dbReference>
<dbReference type="CDD" id="cd00432">
    <property type="entry name" value="Ribosomal_L18_L5e"/>
    <property type="match status" value="1"/>
</dbReference>
<dbReference type="PANTHER" id="PTHR12899">
    <property type="entry name" value="39S RIBOSOMAL PROTEIN L18, MITOCHONDRIAL"/>
    <property type="match status" value="1"/>
</dbReference>
<sequence>MANTKRTLFLKRRLRVRNKIKKVTANVGRPRLSVHRSNKNISVQLIDDTNGVTIASASSQEKALGVVGKNNIEAATKVGAAIAERAKKAGVEVAYFDRGGFLFHGKVKALADAAREGGLKL</sequence>
<gene>
    <name evidence="7" type="primary">rplR</name>
    <name evidence="8" type="ORF">SAMN05444003_3168</name>
</gene>
<dbReference type="FunFam" id="3.30.420.100:FF:000001">
    <property type="entry name" value="50S ribosomal protein L18"/>
    <property type="match status" value="1"/>
</dbReference>
<evidence type="ECO:0000313" key="8">
    <source>
        <dbReference type="EMBL" id="SHH43008.1"/>
    </source>
</evidence>
<dbReference type="STRING" id="1508389.SAMN05444003_3168"/>
<dbReference type="Gene3D" id="3.30.420.100">
    <property type="match status" value="1"/>
</dbReference>
<proteinExistence type="inferred from homology"/>
<keyword evidence="4 7" id="KW-0689">Ribosomal protein</keyword>
<keyword evidence="5 7" id="KW-0687">Ribonucleoprotein</keyword>
<comment type="subunit">
    <text evidence="7">Part of the 50S ribosomal subunit; part of the 5S rRNA/L5/L18/L25 subcomplex. Contacts the 5S and 23S rRNAs.</text>
</comment>
<dbReference type="PANTHER" id="PTHR12899:SF3">
    <property type="entry name" value="LARGE RIBOSOMAL SUBUNIT PROTEIN UL18M"/>
    <property type="match status" value="1"/>
</dbReference>
<protein>
    <recommendedName>
        <fullName evidence="6 7">Large ribosomal subunit protein uL18</fullName>
    </recommendedName>
</protein>
<dbReference type="SUPFAM" id="SSF53137">
    <property type="entry name" value="Translational machinery components"/>
    <property type="match status" value="1"/>
</dbReference>
<evidence type="ECO:0000256" key="5">
    <source>
        <dbReference type="ARBA" id="ARBA00023274"/>
    </source>
</evidence>
<keyword evidence="2 7" id="KW-0699">rRNA-binding</keyword>
<name>A0A1M5SXM0_9RHOB</name>
<dbReference type="GO" id="GO:0003735">
    <property type="term" value="F:structural constituent of ribosome"/>
    <property type="evidence" value="ECO:0007669"/>
    <property type="project" value="InterPro"/>
</dbReference>
<dbReference type="InterPro" id="IPR004389">
    <property type="entry name" value="Ribosomal_uL18_bac-type"/>
</dbReference>